<comment type="caution">
    <text evidence="1">The sequence shown here is derived from an EMBL/GenBank/DDBJ whole genome shotgun (WGS) entry which is preliminary data.</text>
</comment>
<dbReference type="Proteomes" id="UP000015001">
    <property type="component" value="Unassembled WGS sequence"/>
</dbReference>
<dbReference type="AlphaFoldDB" id="S4MZ13"/>
<organism evidence="1 2">
    <name type="scientific">Streptomyces afghaniensis 772</name>
    <dbReference type="NCBI Taxonomy" id="1283301"/>
    <lineage>
        <taxon>Bacteria</taxon>
        <taxon>Bacillati</taxon>
        <taxon>Actinomycetota</taxon>
        <taxon>Actinomycetes</taxon>
        <taxon>Kitasatosporales</taxon>
        <taxon>Streptomycetaceae</taxon>
        <taxon>Streptomyces</taxon>
    </lineage>
</organism>
<keyword evidence="2" id="KW-1185">Reference proteome</keyword>
<evidence type="ECO:0000313" key="1">
    <source>
        <dbReference type="EMBL" id="EPJ39182.1"/>
    </source>
</evidence>
<sequence length="67" mass="7199">MGSASVGAASSRGTASQHWLLLRDRGSPGLGRWRCCRGVAVEQSWEAWQASALSVRGASTLWPETVR</sequence>
<reference evidence="1 2" key="1">
    <citation type="submission" date="2013-02" db="EMBL/GenBank/DDBJ databases">
        <title>Draft Genome Sequence of Streptomyces afghaniensis, Which Produces Compounds of the Julimycin B-Complex.</title>
        <authorList>
            <person name="Gruening B.A."/>
            <person name="Praeg A."/>
            <person name="Erxleben A."/>
            <person name="Guenther S."/>
            <person name="Fiedler H.-P."/>
            <person name="Goodfellow M."/>
            <person name="Mueller M."/>
        </authorList>
    </citation>
    <scope>NUCLEOTIDE SEQUENCE [LARGE SCALE GENOMIC DNA]</scope>
    <source>
        <strain evidence="1 2">772</strain>
    </source>
</reference>
<proteinExistence type="predicted"/>
<gene>
    <name evidence="1" type="ORF">STAFG_3752</name>
</gene>
<protein>
    <submittedName>
        <fullName evidence="1">Uncharacterized protein</fullName>
    </submittedName>
</protein>
<dbReference type="HOGENOM" id="CLU_2810389_0_0_11"/>
<name>S4MZ13_9ACTN</name>
<dbReference type="EMBL" id="AOPY01001429">
    <property type="protein sequence ID" value="EPJ39182.1"/>
    <property type="molecule type" value="Genomic_DNA"/>
</dbReference>
<accession>S4MZ13</accession>
<evidence type="ECO:0000313" key="2">
    <source>
        <dbReference type="Proteomes" id="UP000015001"/>
    </source>
</evidence>
<dbReference type="PATRIC" id="fig|1283301.3.peg.3720"/>